<dbReference type="EMBL" id="JARK01000275">
    <property type="protein sequence ID" value="EYC39106.1"/>
    <property type="molecule type" value="Genomic_DNA"/>
</dbReference>
<feature type="compositionally biased region" description="Polar residues" evidence="7">
    <location>
        <begin position="615"/>
        <end position="625"/>
    </location>
</feature>
<dbReference type="PROSITE" id="PS50250">
    <property type="entry name" value="PCI"/>
    <property type="match status" value="1"/>
</dbReference>
<evidence type="ECO:0000256" key="6">
    <source>
        <dbReference type="ARBA" id="ARBA00023242"/>
    </source>
</evidence>
<dbReference type="InterPro" id="IPR036390">
    <property type="entry name" value="WH_DNA-bd_sf"/>
</dbReference>
<comment type="caution">
    <text evidence="9">The sequence shown here is derived from an EMBL/GenBank/DDBJ whole genome shotgun (WGS) entry which is preliminary data.</text>
</comment>
<comment type="subcellular location">
    <subcellularLocation>
        <location evidence="2">Cytoplasm</location>
    </subcellularLocation>
    <subcellularLocation>
        <location evidence="1">Nucleus</location>
    </subcellularLocation>
</comment>
<protein>
    <recommendedName>
        <fullName evidence="8">PCI domain-containing protein</fullName>
    </recommendedName>
</protein>
<reference evidence="10" key="1">
    <citation type="journal article" date="2015" name="Nat. Genet.">
        <title>The genome and transcriptome of the zoonotic hookworm Ancylostoma ceylanicum identify infection-specific gene families.</title>
        <authorList>
            <person name="Schwarz E.M."/>
            <person name="Hu Y."/>
            <person name="Antoshechkin I."/>
            <person name="Miller M.M."/>
            <person name="Sternberg P.W."/>
            <person name="Aroian R.V."/>
        </authorList>
    </citation>
    <scope>NUCLEOTIDE SEQUENCE</scope>
    <source>
        <strain evidence="10">HY135</strain>
    </source>
</reference>
<dbReference type="InterPro" id="IPR000717">
    <property type="entry name" value="PCI_dom"/>
</dbReference>
<organism evidence="9 10">
    <name type="scientific">Ancylostoma ceylanicum</name>
    <dbReference type="NCBI Taxonomy" id="53326"/>
    <lineage>
        <taxon>Eukaryota</taxon>
        <taxon>Metazoa</taxon>
        <taxon>Ecdysozoa</taxon>
        <taxon>Nematoda</taxon>
        <taxon>Chromadorea</taxon>
        <taxon>Rhabditida</taxon>
        <taxon>Rhabditina</taxon>
        <taxon>Rhabditomorpha</taxon>
        <taxon>Strongyloidea</taxon>
        <taxon>Ancylostomatidae</taxon>
        <taxon>Ancylostomatinae</taxon>
        <taxon>Ancylostoma</taxon>
    </lineage>
</organism>
<dbReference type="OrthoDB" id="422427at2759"/>
<evidence type="ECO:0000313" key="9">
    <source>
        <dbReference type="EMBL" id="EYC39106.1"/>
    </source>
</evidence>
<proteinExistence type="inferred from homology"/>
<dbReference type="STRING" id="53326.A0A016WHN6"/>
<keyword evidence="4" id="KW-0963">Cytoplasm</keyword>
<dbReference type="InterPro" id="IPR019585">
    <property type="entry name" value="Rpn7/CSN1"/>
</dbReference>
<sequence>MGLVDSKTPEALNGIAVILSRVSVPFCQVDIFKAFLRGRMSNAIPDPDDVMEADYQDHIADEPLDDFDIDVGNANMEEELQGGYSSSGRHDSGESEWRYGVWDLVTGKGDAVGKCNQLQTLAAPPSPDVTQVSAQKPAPSVVVNNPSAVDIETLCQTYTTHSLLIRLQFIADHCPPLKRDATIGMINELRNNTLNVARYSELMASLESIEKQADDQNHLETPVLDQAWVDQTTLKTANQLDFLLSEYKKQKDEGVKESTRRAMDELFQYYISIGDITEALHLYSRGMREYCSQFKHIIQMWINWMEASIWVGEWQRVDTIAAQAERSMKEAEEAESQAGSTAAARTRPVIFGVSSSSTTNRAAVTKCTRLLISSGRAKLDAACGLSKLQSGRYKQAADRFLKVDLDFLDMPWLFSASDMAVYCTLCAIASYDRSELKKKVIHDGNCRKFLESEPKLVELLQCIIKSQFGRALDILKEMKDRFLLDPYLSSHVDPLYAVIRERALLQYLEPFASADLNAMANVFRTDLKSLEGELVALCEQGQLSARIDAVGATIRMVLTDEREENYKKIIDGCDDMIERCEAAILRAVMQQACICINPEGRAKRKTATHIDDSSDMSSTPTRQKVSVQNMMRVLRGRAVPPLPQGAPAAPTASTNAAAPAANAAPAPPVPASANNVPAAPAAENPPSASAAPASGSQQLQIPSEADSSEGSDDPKEPDLN</sequence>
<keyword evidence="6" id="KW-0539">Nucleus</keyword>
<keyword evidence="10" id="KW-1185">Reference proteome</keyword>
<feature type="region of interest" description="Disordered" evidence="7">
    <location>
        <begin position="606"/>
        <end position="625"/>
    </location>
</feature>
<dbReference type="SUPFAM" id="SSF46785">
    <property type="entry name" value="Winged helix' DNA-binding domain"/>
    <property type="match status" value="1"/>
</dbReference>
<feature type="compositionally biased region" description="Low complexity" evidence="7">
    <location>
        <begin position="646"/>
        <end position="664"/>
    </location>
</feature>
<gene>
    <name evidence="9" type="primary">Acey_s0675.g1423</name>
    <name evidence="9" type="synonym">Acey-csn-1</name>
    <name evidence="9" type="ORF">Y032_0675g1423</name>
</gene>
<evidence type="ECO:0000256" key="1">
    <source>
        <dbReference type="ARBA" id="ARBA00004123"/>
    </source>
</evidence>
<evidence type="ECO:0000313" key="10">
    <source>
        <dbReference type="Proteomes" id="UP000024635"/>
    </source>
</evidence>
<feature type="compositionally biased region" description="Low complexity" evidence="7">
    <location>
        <begin position="671"/>
        <end position="694"/>
    </location>
</feature>
<dbReference type="GO" id="GO:0008180">
    <property type="term" value="C:COP9 signalosome"/>
    <property type="evidence" value="ECO:0007669"/>
    <property type="project" value="UniProtKB-KW"/>
</dbReference>
<dbReference type="InterPro" id="IPR045135">
    <property type="entry name" value="Rpn7_N"/>
</dbReference>
<dbReference type="AlphaFoldDB" id="A0A016WHN6"/>
<evidence type="ECO:0000256" key="5">
    <source>
        <dbReference type="ARBA" id="ARBA00022790"/>
    </source>
</evidence>
<dbReference type="Pfam" id="PF01399">
    <property type="entry name" value="PCI"/>
    <property type="match status" value="1"/>
</dbReference>
<evidence type="ECO:0000256" key="2">
    <source>
        <dbReference type="ARBA" id="ARBA00004496"/>
    </source>
</evidence>
<accession>A0A016WHN6</accession>
<dbReference type="Gene3D" id="1.25.40.570">
    <property type="match status" value="1"/>
</dbReference>
<evidence type="ECO:0000256" key="4">
    <source>
        <dbReference type="ARBA" id="ARBA00022490"/>
    </source>
</evidence>
<dbReference type="Proteomes" id="UP000024635">
    <property type="component" value="Unassembled WGS sequence"/>
</dbReference>
<feature type="region of interest" description="Disordered" evidence="7">
    <location>
        <begin position="639"/>
        <end position="720"/>
    </location>
</feature>
<evidence type="ECO:0000259" key="8">
    <source>
        <dbReference type="PROSITE" id="PS50250"/>
    </source>
</evidence>
<dbReference type="PANTHER" id="PTHR14145:SF2">
    <property type="entry name" value="COP9 SIGNALOSOME COMPLEX SUBUNIT 1"/>
    <property type="match status" value="1"/>
</dbReference>
<name>A0A016WHN6_9BILA</name>
<keyword evidence="5" id="KW-0736">Signalosome</keyword>
<evidence type="ECO:0000256" key="3">
    <source>
        <dbReference type="ARBA" id="ARBA00008793"/>
    </source>
</evidence>
<dbReference type="Pfam" id="PF10602">
    <property type="entry name" value="RPN7"/>
    <property type="match status" value="1"/>
</dbReference>
<evidence type="ECO:0000256" key="7">
    <source>
        <dbReference type="SAM" id="MobiDB-lite"/>
    </source>
</evidence>
<dbReference type="SMART" id="SM00088">
    <property type="entry name" value="PINT"/>
    <property type="match status" value="1"/>
</dbReference>
<dbReference type="PANTHER" id="PTHR14145">
    <property type="entry name" value="26S PROTESOME SUBUNIT 6"/>
    <property type="match status" value="1"/>
</dbReference>
<comment type="similarity">
    <text evidence="3">Belongs to the CSN1 family.</text>
</comment>
<feature type="domain" description="PCI" evidence="8">
    <location>
        <begin position="399"/>
        <end position="561"/>
    </location>
</feature>
<dbReference type="GO" id="GO:0005737">
    <property type="term" value="C:cytoplasm"/>
    <property type="evidence" value="ECO:0007669"/>
    <property type="project" value="UniProtKB-SubCell"/>
</dbReference>